<evidence type="ECO:0000313" key="3">
    <source>
        <dbReference type="Proteomes" id="UP000315496"/>
    </source>
</evidence>
<dbReference type="Proteomes" id="UP000315496">
    <property type="component" value="Chromosome 2"/>
</dbReference>
<feature type="compositionally biased region" description="Polar residues" evidence="1">
    <location>
        <begin position="208"/>
        <end position="221"/>
    </location>
</feature>
<name>A0A4Z1SRA8_GIAMU</name>
<evidence type="ECO:0000256" key="1">
    <source>
        <dbReference type="SAM" id="MobiDB-lite"/>
    </source>
</evidence>
<sequence>MTLTAERPPPHRLPSLSGLRFLSRCRRLEDGMPAVLLLFATWSLACREALEQLLIMQNTQRNVFFFAVSVEGPDVLHTWARKFPILHELNVASDSSCTLKPFLDSHGLNSVPTGVIFRSDRRLIWSGHPLSLEFSNAFHTMLAREHIRTSDDERLMFMSLRATLRSPVLRSGTASPVPISAALSASSSNLSLSQLTEPAVSLSRPRQKPTSSLSIKGTLPSSPLIEPTSDRNISSRPNGRRTSPLPRSKDSEKSVPDSTRTSPFGDKNNEKEPRRTTSRTTRSLPPIEGVLLPTVIPPGREALDCSNVRYVAEDIVRPDPIRSRTFVRASSPAERARQEYGWMLMKPELISPSPQSIPSYYPTNIASNIQNAEKLFERSTSLLRHISPAQRRDPGH</sequence>
<gene>
    <name evidence="2" type="ORF">GMRT_12566</name>
</gene>
<dbReference type="Gene3D" id="3.40.30.10">
    <property type="entry name" value="Glutaredoxin"/>
    <property type="match status" value="1"/>
</dbReference>
<proteinExistence type="predicted"/>
<dbReference type="SUPFAM" id="SSF52833">
    <property type="entry name" value="Thioredoxin-like"/>
    <property type="match status" value="1"/>
</dbReference>
<keyword evidence="3" id="KW-1185">Reference proteome</keyword>
<comment type="caution">
    <text evidence="2">The sequence shown here is derived from an EMBL/GenBank/DDBJ whole genome shotgun (WGS) entry which is preliminary data.</text>
</comment>
<organism evidence="2 3">
    <name type="scientific">Giardia muris</name>
    <dbReference type="NCBI Taxonomy" id="5742"/>
    <lineage>
        <taxon>Eukaryota</taxon>
        <taxon>Metamonada</taxon>
        <taxon>Diplomonadida</taxon>
        <taxon>Hexamitidae</taxon>
        <taxon>Giardiinae</taxon>
        <taxon>Giardia</taxon>
    </lineage>
</organism>
<protein>
    <submittedName>
        <fullName evidence="2">Uncharacterized protein</fullName>
    </submittedName>
</protein>
<dbReference type="EMBL" id="VDLU01000002">
    <property type="protein sequence ID" value="TNJ28434.1"/>
    <property type="molecule type" value="Genomic_DNA"/>
</dbReference>
<reference evidence="2 3" key="1">
    <citation type="submission" date="2019-05" db="EMBL/GenBank/DDBJ databases">
        <title>The compact genome of Giardia muris reveals important steps in the evolution of intestinal protozoan parasites.</title>
        <authorList>
            <person name="Xu F."/>
            <person name="Jimenez-Gonzalez A."/>
            <person name="Einarsson E."/>
            <person name="Astvaldsson A."/>
            <person name="Peirasmaki D."/>
            <person name="Eckmann L."/>
            <person name="Andersson J.O."/>
            <person name="Svard S.G."/>
            <person name="Jerlstrom-Hultqvist J."/>
        </authorList>
    </citation>
    <scope>NUCLEOTIDE SEQUENCE [LARGE SCALE GENOMIC DNA]</scope>
    <source>
        <strain evidence="2 3">Roberts-Thomson</strain>
    </source>
</reference>
<dbReference type="OrthoDB" id="10253794at2759"/>
<dbReference type="InterPro" id="IPR036249">
    <property type="entry name" value="Thioredoxin-like_sf"/>
</dbReference>
<feature type="compositionally biased region" description="Polar residues" evidence="1">
    <location>
        <begin position="230"/>
        <end position="241"/>
    </location>
</feature>
<dbReference type="AlphaFoldDB" id="A0A4Z1SRA8"/>
<dbReference type="VEuPathDB" id="GiardiaDB:GMRT_12566"/>
<evidence type="ECO:0000313" key="2">
    <source>
        <dbReference type="EMBL" id="TNJ28434.1"/>
    </source>
</evidence>
<accession>A0A4Z1SRA8</accession>
<feature type="region of interest" description="Disordered" evidence="1">
    <location>
        <begin position="198"/>
        <end position="292"/>
    </location>
</feature>